<evidence type="ECO:0000313" key="1">
    <source>
        <dbReference type="EMBL" id="KAF9651872.1"/>
    </source>
</evidence>
<keyword evidence="2" id="KW-1185">Reference proteome</keyword>
<sequence>MILLTLLVLIAFGTSLTFLLVHILNPDKEPLPWRYYCSVPSTSTAPPSLYPSTSYLSHIKTLRNAVTNPPPDFPPSDLDSIPPIGVFVGVFSLGSAFERRQLIRSTWAGHKRSRYGAGEGDGGLGTSRTIVRFILGQPSKDWERRVMLEMETYSDIVIVPMYENMNAGKTHAYFTWASSNALVPAPLTPFSSSQSSPVNDPFTFSYSNATFPAPLLADHDPIQIWQERASGHMRPWVRPDFVVKADDDAFVMLAELESRLRVRLHDEVKSEPAGNLPHDDDEGDYPISEPSPKQGKGAPSPPSHLSTGSVRIPTKDTTVDHTMSTISYPSYREASLPKRVEDDPLIYWGYLVKNRFMAGELYALSWALVDWVARDPVVKTKIKGAEDKQTAKWVMMHPKAHQVKWASERCWIYDHPRAGTVYSHGFLFPSEVTRVRKFLFSYLDTPTKHLNRAPADPERQHHLNGADGGADGQDQVPSGTDVSVRLGTPLAWAHSSVSTFGVRYSPPIQDMSLWHSVEALVEGSDMSMLREDSPMTPDYAWAHREGRNTRYDSQRVGGTICVHFIKKNMWFLETALAFLEIQDTTELEMHPSEPDDEPSEPSPSGSANLGSNKFRASSGPFSGYQENPDPVPADMEGDSVDPDTKQEHDVPIRPNKDMHVLLVQAGAEGAHVDVEDGEGHSGGSVVLPTEGLGWSEGIPGDDSKRGVDSDTHGERNIERTMMLPPSGHFANGSRRVNNR</sequence>
<organism evidence="1 2">
    <name type="scientific">Thelephora ganbajun</name>
    <name type="common">Ganba fungus</name>
    <dbReference type="NCBI Taxonomy" id="370292"/>
    <lineage>
        <taxon>Eukaryota</taxon>
        <taxon>Fungi</taxon>
        <taxon>Dikarya</taxon>
        <taxon>Basidiomycota</taxon>
        <taxon>Agaricomycotina</taxon>
        <taxon>Agaricomycetes</taxon>
        <taxon>Thelephorales</taxon>
        <taxon>Thelephoraceae</taxon>
        <taxon>Thelephora</taxon>
    </lineage>
</organism>
<evidence type="ECO:0000313" key="2">
    <source>
        <dbReference type="Proteomes" id="UP000886501"/>
    </source>
</evidence>
<accession>A0ACB6ZQF3</accession>
<comment type="caution">
    <text evidence="1">The sequence shown here is derived from an EMBL/GenBank/DDBJ whole genome shotgun (WGS) entry which is preliminary data.</text>
</comment>
<reference evidence="1" key="2">
    <citation type="journal article" date="2020" name="Nat. Commun.">
        <title>Large-scale genome sequencing of mycorrhizal fungi provides insights into the early evolution of symbiotic traits.</title>
        <authorList>
            <person name="Miyauchi S."/>
            <person name="Kiss E."/>
            <person name="Kuo A."/>
            <person name="Drula E."/>
            <person name="Kohler A."/>
            <person name="Sanchez-Garcia M."/>
            <person name="Morin E."/>
            <person name="Andreopoulos B."/>
            <person name="Barry K.W."/>
            <person name="Bonito G."/>
            <person name="Buee M."/>
            <person name="Carver A."/>
            <person name="Chen C."/>
            <person name="Cichocki N."/>
            <person name="Clum A."/>
            <person name="Culley D."/>
            <person name="Crous P.W."/>
            <person name="Fauchery L."/>
            <person name="Girlanda M."/>
            <person name="Hayes R.D."/>
            <person name="Keri Z."/>
            <person name="LaButti K."/>
            <person name="Lipzen A."/>
            <person name="Lombard V."/>
            <person name="Magnuson J."/>
            <person name="Maillard F."/>
            <person name="Murat C."/>
            <person name="Nolan M."/>
            <person name="Ohm R.A."/>
            <person name="Pangilinan J."/>
            <person name="Pereira M.F."/>
            <person name="Perotto S."/>
            <person name="Peter M."/>
            <person name="Pfister S."/>
            <person name="Riley R."/>
            <person name="Sitrit Y."/>
            <person name="Stielow J.B."/>
            <person name="Szollosi G."/>
            <person name="Zifcakova L."/>
            <person name="Stursova M."/>
            <person name="Spatafora J.W."/>
            <person name="Tedersoo L."/>
            <person name="Vaario L.M."/>
            <person name="Yamada A."/>
            <person name="Yan M."/>
            <person name="Wang P."/>
            <person name="Xu J."/>
            <person name="Bruns T."/>
            <person name="Baldrian P."/>
            <person name="Vilgalys R."/>
            <person name="Dunand C."/>
            <person name="Henrissat B."/>
            <person name="Grigoriev I.V."/>
            <person name="Hibbett D."/>
            <person name="Nagy L.G."/>
            <person name="Martin F.M."/>
        </authorList>
    </citation>
    <scope>NUCLEOTIDE SEQUENCE</scope>
    <source>
        <strain evidence="1">P2</strain>
    </source>
</reference>
<proteinExistence type="predicted"/>
<reference evidence="1" key="1">
    <citation type="submission" date="2019-10" db="EMBL/GenBank/DDBJ databases">
        <authorList>
            <consortium name="DOE Joint Genome Institute"/>
            <person name="Kuo A."/>
            <person name="Miyauchi S."/>
            <person name="Kiss E."/>
            <person name="Drula E."/>
            <person name="Kohler A."/>
            <person name="Sanchez-Garcia M."/>
            <person name="Andreopoulos B."/>
            <person name="Barry K.W."/>
            <person name="Bonito G."/>
            <person name="Buee M."/>
            <person name="Carver A."/>
            <person name="Chen C."/>
            <person name="Cichocki N."/>
            <person name="Clum A."/>
            <person name="Culley D."/>
            <person name="Crous P.W."/>
            <person name="Fauchery L."/>
            <person name="Girlanda M."/>
            <person name="Hayes R."/>
            <person name="Keri Z."/>
            <person name="Labutti K."/>
            <person name="Lipzen A."/>
            <person name="Lombard V."/>
            <person name="Magnuson J."/>
            <person name="Maillard F."/>
            <person name="Morin E."/>
            <person name="Murat C."/>
            <person name="Nolan M."/>
            <person name="Ohm R."/>
            <person name="Pangilinan J."/>
            <person name="Pereira M."/>
            <person name="Perotto S."/>
            <person name="Peter M."/>
            <person name="Riley R."/>
            <person name="Sitrit Y."/>
            <person name="Stielow B."/>
            <person name="Szollosi G."/>
            <person name="Zifcakova L."/>
            <person name="Stursova M."/>
            <person name="Spatafora J.W."/>
            <person name="Tedersoo L."/>
            <person name="Vaario L.-M."/>
            <person name="Yamada A."/>
            <person name="Yan M."/>
            <person name="Wang P."/>
            <person name="Xu J."/>
            <person name="Bruns T."/>
            <person name="Baldrian P."/>
            <person name="Vilgalys R."/>
            <person name="Henrissat B."/>
            <person name="Grigoriev I.V."/>
            <person name="Hibbett D."/>
            <person name="Nagy L.G."/>
            <person name="Martin F.M."/>
        </authorList>
    </citation>
    <scope>NUCLEOTIDE SEQUENCE</scope>
    <source>
        <strain evidence="1">P2</strain>
    </source>
</reference>
<dbReference type="Proteomes" id="UP000886501">
    <property type="component" value="Unassembled WGS sequence"/>
</dbReference>
<dbReference type="EMBL" id="MU117972">
    <property type="protein sequence ID" value="KAF9651872.1"/>
    <property type="molecule type" value="Genomic_DNA"/>
</dbReference>
<name>A0ACB6ZQF3_THEGA</name>
<protein>
    <submittedName>
        <fullName evidence="1">Uncharacterized protein</fullName>
    </submittedName>
</protein>
<gene>
    <name evidence="1" type="ORF">BDM02DRAFT_3109981</name>
</gene>